<keyword evidence="4" id="KW-0560">Oxidoreductase</keyword>
<dbReference type="InterPro" id="IPR002401">
    <property type="entry name" value="Cyt_P450_E_grp-I"/>
</dbReference>
<evidence type="ECO:0000256" key="2">
    <source>
        <dbReference type="ARBA" id="ARBA00022617"/>
    </source>
</evidence>
<dbReference type="Proteomes" id="UP001237642">
    <property type="component" value="Unassembled WGS sequence"/>
</dbReference>
<dbReference type="GO" id="GO:0005506">
    <property type="term" value="F:iron ion binding"/>
    <property type="evidence" value="ECO:0007669"/>
    <property type="project" value="InterPro"/>
</dbReference>
<organism evidence="8 9">
    <name type="scientific">Heracleum sosnowskyi</name>
    <dbReference type="NCBI Taxonomy" id="360622"/>
    <lineage>
        <taxon>Eukaryota</taxon>
        <taxon>Viridiplantae</taxon>
        <taxon>Streptophyta</taxon>
        <taxon>Embryophyta</taxon>
        <taxon>Tracheophyta</taxon>
        <taxon>Spermatophyta</taxon>
        <taxon>Magnoliopsida</taxon>
        <taxon>eudicotyledons</taxon>
        <taxon>Gunneridae</taxon>
        <taxon>Pentapetalae</taxon>
        <taxon>asterids</taxon>
        <taxon>campanulids</taxon>
        <taxon>Apiales</taxon>
        <taxon>Apiaceae</taxon>
        <taxon>Apioideae</taxon>
        <taxon>apioid superclade</taxon>
        <taxon>Tordylieae</taxon>
        <taxon>Tordyliinae</taxon>
        <taxon>Heracleum</taxon>
    </lineage>
</organism>
<gene>
    <name evidence="8" type="ORF">POM88_038184</name>
</gene>
<keyword evidence="6" id="KW-0503">Monooxygenase</keyword>
<dbReference type="GO" id="GO:0020037">
    <property type="term" value="F:heme binding"/>
    <property type="evidence" value="ECO:0007669"/>
    <property type="project" value="InterPro"/>
</dbReference>
<accession>A0AAD8MGJ5</accession>
<keyword evidence="3 7" id="KW-0479">Metal-binding</keyword>
<proteinExistence type="inferred from homology"/>
<sequence>MIPMYTRVIVNAWAIARDANSWGNPDHFIPERFIGSEIDYKGQHFSFIPFGSGRRMCSGIHLAERVMSSMLVSLVTQFDWKLPNNMLPEELDMDDTSGIAAQKATPLLLIPTTINN</sequence>
<dbReference type="Pfam" id="PF00067">
    <property type="entry name" value="p450"/>
    <property type="match status" value="1"/>
</dbReference>
<dbReference type="EMBL" id="JAUIZM010000008">
    <property type="protein sequence ID" value="KAK1372092.1"/>
    <property type="molecule type" value="Genomic_DNA"/>
</dbReference>
<evidence type="ECO:0000313" key="9">
    <source>
        <dbReference type="Proteomes" id="UP001237642"/>
    </source>
</evidence>
<dbReference type="GO" id="GO:0009805">
    <property type="term" value="P:coumarin biosynthetic process"/>
    <property type="evidence" value="ECO:0007669"/>
    <property type="project" value="UniProtKB-ARBA"/>
</dbReference>
<dbReference type="PANTHER" id="PTHR47950">
    <property type="entry name" value="CYTOCHROME P450, FAMILY 76, SUBFAMILY C, POLYPEPTIDE 5-RELATED"/>
    <property type="match status" value="1"/>
</dbReference>
<evidence type="ECO:0000256" key="6">
    <source>
        <dbReference type="ARBA" id="ARBA00023033"/>
    </source>
</evidence>
<protein>
    <submittedName>
        <fullName evidence="8">Geraniol 8-hydroxylase-like</fullName>
    </submittedName>
</protein>
<keyword evidence="5 7" id="KW-0408">Iron</keyword>
<comment type="caution">
    <text evidence="8">The sequence shown here is derived from an EMBL/GenBank/DDBJ whole genome shotgun (WGS) entry which is preliminary data.</text>
</comment>
<dbReference type="InterPro" id="IPR001128">
    <property type="entry name" value="Cyt_P450"/>
</dbReference>
<keyword evidence="2 7" id="KW-0349">Heme</keyword>
<dbReference type="PRINTS" id="PR00463">
    <property type="entry name" value="EP450I"/>
</dbReference>
<dbReference type="GO" id="GO:0016705">
    <property type="term" value="F:oxidoreductase activity, acting on paired donors, with incorporation or reduction of molecular oxygen"/>
    <property type="evidence" value="ECO:0007669"/>
    <property type="project" value="InterPro"/>
</dbReference>
<dbReference type="SUPFAM" id="SSF48264">
    <property type="entry name" value="Cytochrome P450"/>
    <property type="match status" value="1"/>
</dbReference>
<keyword evidence="9" id="KW-1185">Reference proteome</keyword>
<name>A0AAD8MGJ5_9APIA</name>
<dbReference type="PANTHER" id="PTHR47950:SF4">
    <property type="entry name" value="GERANIOL 8-HYDROXYLASE-LIKE"/>
    <property type="match status" value="1"/>
</dbReference>
<evidence type="ECO:0000256" key="1">
    <source>
        <dbReference type="ARBA" id="ARBA00010617"/>
    </source>
</evidence>
<dbReference type="GO" id="GO:0004497">
    <property type="term" value="F:monooxygenase activity"/>
    <property type="evidence" value="ECO:0007669"/>
    <property type="project" value="UniProtKB-KW"/>
</dbReference>
<dbReference type="InterPro" id="IPR036396">
    <property type="entry name" value="Cyt_P450_sf"/>
</dbReference>
<evidence type="ECO:0000313" key="8">
    <source>
        <dbReference type="EMBL" id="KAK1372092.1"/>
    </source>
</evidence>
<feature type="binding site" description="axial binding residue" evidence="7">
    <location>
        <position position="57"/>
    </location>
    <ligand>
        <name>heme</name>
        <dbReference type="ChEBI" id="CHEBI:30413"/>
    </ligand>
    <ligandPart>
        <name>Fe</name>
        <dbReference type="ChEBI" id="CHEBI:18248"/>
    </ligandPart>
</feature>
<evidence type="ECO:0000256" key="5">
    <source>
        <dbReference type="ARBA" id="ARBA00023004"/>
    </source>
</evidence>
<evidence type="ECO:0000256" key="7">
    <source>
        <dbReference type="PIRSR" id="PIRSR602401-1"/>
    </source>
</evidence>
<evidence type="ECO:0000256" key="3">
    <source>
        <dbReference type="ARBA" id="ARBA00022723"/>
    </source>
</evidence>
<reference evidence="8" key="2">
    <citation type="submission" date="2023-05" db="EMBL/GenBank/DDBJ databases">
        <authorList>
            <person name="Schelkunov M.I."/>
        </authorList>
    </citation>
    <scope>NUCLEOTIDE SEQUENCE</scope>
    <source>
        <strain evidence="8">Hsosn_3</strain>
        <tissue evidence="8">Leaf</tissue>
    </source>
</reference>
<reference evidence="8" key="1">
    <citation type="submission" date="2023-02" db="EMBL/GenBank/DDBJ databases">
        <title>Genome of toxic invasive species Heracleum sosnowskyi carries increased number of genes despite the absence of recent whole-genome duplications.</title>
        <authorList>
            <person name="Schelkunov M."/>
            <person name="Shtratnikova V."/>
            <person name="Makarenko M."/>
            <person name="Klepikova A."/>
            <person name="Omelchenko D."/>
            <person name="Novikova G."/>
            <person name="Obukhova E."/>
            <person name="Bogdanov V."/>
            <person name="Penin A."/>
            <person name="Logacheva M."/>
        </authorList>
    </citation>
    <scope>NUCLEOTIDE SEQUENCE</scope>
    <source>
        <strain evidence="8">Hsosn_3</strain>
        <tissue evidence="8">Leaf</tissue>
    </source>
</reference>
<dbReference type="AlphaFoldDB" id="A0AAD8MGJ5"/>
<evidence type="ECO:0000256" key="4">
    <source>
        <dbReference type="ARBA" id="ARBA00023002"/>
    </source>
</evidence>
<comment type="similarity">
    <text evidence="1">Belongs to the cytochrome P450 family.</text>
</comment>
<comment type="cofactor">
    <cofactor evidence="7">
        <name>heme</name>
        <dbReference type="ChEBI" id="CHEBI:30413"/>
    </cofactor>
</comment>
<dbReference type="Gene3D" id="1.10.630.10">
    <property type="entry name" value="Cytochrome P450"/>
    <property type="match status" value="1"/>
</dbReference>